<evidence type="ECO:0000259" key="2">
    <source>
        <dbReference type="Pfam" id="PF16064"/>
    </source>
</evidence>
<dbReference type="OrthoDB" id="6780942at2759"/>
<evidence type="ECO:0000313" key="3">
    <source>
        <dbReference type="EMBL" id="KAJ8043177.1"/>
    </source>
</evidence>
<feature type="domain" description="DUF4806" evidence="2">
    <location>
        <begin position="2"/>
        <end position="65"/>
    </location>
</feature>
<comment type="caution">
    <text evidence="3">The sequence shown here is derived from an EMBL/GenBank/DDBJ whole genome shotgun (WGS) entry which is preliminary data.</text>
</comment>
<gene>
    <name evidence="3" type="ORF">HOLleu_10156</name>
</gene>
<evidence type="ECO:0000256" key="1">
    <source>
        <dbReference type="SAM" id="MobiDB-lite"/>
    </source>
</evidence>
<dbReference type="AlphaFoldDB" id="A0A9Q1CDS1"/>
<keyword evidence="4" id="KW-1185">Reference proteome</keyword>
<name>A0A9Q1CDS1_HOLLE</name>
<feature type="compositionally biased region" description="Low complexity" evidence="1">
    <location>
        <begin position="113"/>
        <end position="126"/>
    </location>
</feature>
<feature type="region of interest" description="Disordered" evidence="1">
    <location>
        <begin position="102"/>
        <end position="126"/>
    </location>
</feature>
<reference evidence="3" key="1">
    <citation type="submission" date="2021-10" db="EMBL/GenBank/DDBJ databases">
        <title>Tropical sea cucumber genome reveals ecological adaptation and Cuvierian tubules defense mechanism.</title>
        <authorList>
            <person name="Chen T."/>
        </authorList>
    </citation>
    <scope>NUCLEOTIDE SEQUENCE</scope>
    <source>
        <strain evidence="3">Nanhai2018</strain>
        <tissue evidence="3">Muscle</tissue>
    </source>
</reference>
<dbReference type="Pfam" id="PF16064">
    <property type="entry name" value="DUF4806"/>
    <property type="match status" value="1"/>
</dbReference>
<protein>
    <recommendedName>
        <fullName evidence="2">DUF4806 domain-containing protein</fullName>
    </recommendedName>
</protein>
<proteinExistence type="predicted"/>
<dbReference type="PANTHER" id="PTHR34153">
    <property type="entry name" value="SI:CH211-262H13.3-RELATED-RELATED"/>
    <property type="match status" value="1"/>
</dbReference>
<sequence length="126" mass="14014">MEQLEELDRQLKINRELHRHLLSILSATGGKRLREVIRRMMTELITNEVAKKTNWTGQGGKTSFSALALRALVEKAVRRNSSTAGCSNAEVKAEVGYFLKGASDRDGGRQARRQPAQPQPEVAAEQ</sequence>
<dbReference type="PANTHER" id="PTHR34153:SF2">
    <property type="entry name" value="SI:CH211-262H13.3-RELATED"/>
    <property type="match status" value="1"/>
</dbReference>
<organism evidence="3 4">
    <name type="scientific">Holothuria leucospilota</name>
    <name type="common">Black long sea cucumber</name>
    <name type="synonym">Mertensiothuria leucospilota</name>
    <dbReference type="NCBI Taxonomy" id="206669"/>
    <lineage>
        <taxon>Eukaryota</taxon>
        <taxon>Metazoa</taxon>
        <taxon>Echinodermata</taxon>
        <taxon>Eleutherozoa</taxon>
        <taxon>Echinozoa</taxon>
        <taxon>Holothuroidea</taxon>
        <taxon>Aspidochirotacea</taxon>
        <taxon>Aspidochirotida</taxon>
        <taxon>Holothuriidae</taxon>
        <taxon>Holothuria</taxon>
    </lineage>
</organism>
<accession>A0A9Q1CDS1</accession>
<dbReference type="Proteomes" id="UP001152320">
    <property type="component" value="Chromosome 4"/>
</dbReference>
<evidence type="ECO:0000313" key="4">
    <source>
        <dbReference type="Proteomes" id="UP001152320"/>
    </source>
</evidence>
<dbReference type="InterPro" id="IPR032071">
    <property type="entry name" value="DUF4806"/>
</dbReference>
<dbReference type="EMBL" id="JAIZAY010000004">
    <property type="protein sequence ID" value="KAJ8043177.1"/>
    <property type="molecule type" value="Genomic_DNA"/>
</dbReference>